<dbReference type="PANTHER" id="PTHR43459:SF1">
    <property type="entry name" value="EG:BACN32G11.4 PROTEIN"/>
    <property type="match status" value="1"/>
</dbReference>
<evidence type="ECO:0000313" key="2">
    <source>
        <dbReference type="EMBL" id="AKU92776.1"/>
    </source>
</evidence>
<organism evidence="2 3">
    <name type="scientific">Vulgatibacter incomptus</name>
    <dbReference type="NCBI Taxonomy" id="1391653"/>
    <lineage>
        <taxon>Bacteria</taxon>
        <taxon>Pseudomonadati</taxon>
        <taxon>Myxococcota</taxon>
        <taxon>Myxococcia</taxon>
        <taxon>Myxococcales</taxon>
        <taxon>Cystobacterineae</taxon>
        <taxon>Vulgatibacteraceae</taxon>
        <taxon>Vulgatibacter</taxon>
    </lineage>
</organism>
<dbReference type="InterPro" id="IPR014748">
    <property type="entry name" value="Enoyl-CoA_hydra_C"/>
</dbReference>
<dbReference type="InterPro" id="IPR001753">
    <property type="entry name" value="Enoyl-CoA_hydra/iso"/>
</dbReference>
<proteinExistence type="inferred from homology"/>
<dbReference type="Proteomes" id="UP000055590">
    <property type="component" value="Chromosome"/>
</dbReference>
<dbReference type="Gene3D" id="1.10.12.10">
    <property type="entry name" value="Lyase 2-enoyl-coa Hydratase, Chain A, domain 2"/>
    <property type="match status" value="1"/>
</dbReference>
<dbReference type="OrthoDB" id="5365311at2"/>
<protein>
    <submittedName>
        <fullName evidence="2">Enoyl-CoA hydratase</fullName>
    </submittedName>
</protein>
<reference evidence="2 3" key="1">
    <citation type="submission" date="2015-08" db="EMBL/GenBank/DDBJ databases">
        <authorList>
            <person name="Babu N.S."/>
            <person name="Beckwith C.J."/>
            <person name="Beseler K.G."/>
            <person name="Brison A."/>
            <person name="Carone J.V."/>
            <person name="Caskin T.P."/>
            <person name="Diamond M."/>
            <person name="Durham M.E."/>
            <person name="Foxe J.M."/>
            <person name="Go M."/>
            <person name="Henderson B.A."/>
            <person name="Jones I.B."/>
            <person name="McGettigan J.A."/>
            <person name="Micheletti S.J."/>
            <person name="Nasrallah M.E."/>
            <person name="Ortiz D."/>
            <person name="Piller C.R."/>
            <person name="Privatt S.R."/>
            <person name="Schneider S.L."/>
            <person name="Sharp S."/>
            <person name="Smith T.C."/>
            <person name="Stanton J.D."/>
            <person name="Ullery H.E."/>
            <person name="Wilson R.J."/>
            <person name="Serrano M.G."/>
            <person name="Buck G."/>
            <person name="Lee V."/>
            <person name="Wang Y."/>
            <person name="Carvalho R."/>
            <person name="Voegtly L."/>
            <person name="Shi R."/>
            <person name="Duckworth R."/>
            <person name="Johnson A."/>
            <person name="Loviza R."/>
            <person name="Walstead R."/>
            <person name="Shah Z."/>
            <person name="Kiflezghi M."/>
            <person name="Wade K."/>
            <person name="Ball S.L."/>
            <person name="Bradley K.W."/>
            <person name="Asai D.J."/>
            <person name="Bowman C.A."/>
            <person name="Russell D.A."/>
            <person name="Pope W.H."/>
            <person name="Jacobs-Sera D."/>
            <person name="Hendrix R.W."/>
            <person name="Hatfull G.F."/>
        </authorList>
    </citation>
    <scope>NUCLEOTIDE SEQUENCE [LARGE SCALE GENOMIC DNA]</scope>
    <source>
        <strain evidence="2 3">DSM 27710</strain>
    </source>
</reference>
<dbReference type="AlphaFoldDB" id="A0A0K1PHA4"/>
<gene>
    <name evidence="2" type="ORF">AKJ08_3163</name>
</gene>
<dbReference type="PATRIC" id="fig|1391653.3.peg.3308"/>
<sequence>MSEEILHRRREGDVEILSFNRPSSRNALTPELADALAGALDDAKMNPAVRAVVLTGNGGSFCSGIDLSGVMGMFAEDPSPAKRRALSKRVLAGQLHAAIRALWELPKPTVAAVEGGAAGFGLDLACACDLRVIARDAKLSYTFTRRGLVPDGGTGHYLPRMIGLGRALELVLLGEPFDGTRALELGLANRVADGASTLPAAVELAARLGANAPLAMAAAKARLKANDSYAEELSQVIELAAVGVGSDDALEGIAAFLEKRPPRFKGA</sequence>
<dbReference type="STRING" id="1391653.AKJ08_3163"/>
<dbReference type="EMBL" id="CP012332">
    <property type="protein sequence ID" value="AKU92776.1"/>
    <property type="molecule type" value="Genomic_DNA"/>
</dbReference>
<comment type="similarity">
    <text evidence="1">Belongs to the enoyl-CoA hydratase/isomerase family.</text>
</comment>
<dbReference type="InterPro" id="IPR029045">
    <property type="entry name" value="ClpP/crotonase-like_dom_sf"/>
</dbReference>
<name>A0A0K1PHA4_9BACT</name>
<dbReference type="RefSeq" id="WP_050726900.1">
    <property type="nucleotide sequence ID" value="NZ_CP012332.1"/>
</dbReference>
<dbReference type="SUPFAM" id="SSF52096">
    <property type="entry name" value="ClpP/crotonase"/>
    <property type="match status" value="1"/>
</dbReference>
<dbReference type="KEGG" id="vin:AKJ08_3163"/>
<keyword evidence="3" id="KW-1185">Reference proteome</keyword>
<dbReference type="Pfam" id="PF00378">
    <property type="entry name" value="ECH_1"/>
    <property type="match status" value="1"/>
</dbReference>
<dbReference type="GO" id="GO:0003824">
    <property type="term" value="F:catalytic activity"/>
    <property type="evidence" value="ECO:0007669"/>
    <property type="project" value="UniProtKB-ARBA"/>
</dbReference>
<dbReference type="Gene3D" id="3.90.226.10">
    <property type="entry name" value="2-enoyl-CoA Hydratase, Chain A, domain 1"/>
    <property type="match status" value="1"/>
</dbReference>
<evidence type="ECO:0000313" key="3">
    <source>
        <dbReference type="Proteomes" id="UP000055590"/>
    </source>
</evidence>
<dbReference type="PANTHER" id="PTHR43459">
    <property type="entry name" value="ENOYL-COA HYDRATASE"/>
    <property type="match status" value="1"/>
</dbReference>
<evidence type="ECO:0000256" key="1">
    <source>
        <dbReference type="ARBA" id="ARBA00005254"/>
    </source>
</evidence>
<accession>A0A0K1PHA4</accession>
<dbReference type="CDD" id="cd06558">
    <property type="entry name" value="crotonase-like"/>
    <property type="match status" value="1"/>
</dbReference>